<dbReference type="InterPro" id="IPR042097">
    <property type="entry name" value="Aminopeptidase_N-like_N_sf"/>
</dbReference>
<dbReference type="Gene3D" id="2.60.40.1730">
    <property type="entry name" value="tricorn interacting facor f3 domain"/>
    <property type="match status" value="1"/>
</dbReference>
<dbReference type="SUPFAM" id="SSF55486">
    <property type="entry name" value="Metalloproteases ('zincins'), catalytic domain"/>
    <property type="match status" value="1"/>
</dbReference>
<dbReference type="Gene3D" id="1.10.390.10">
    <property type="entry name" value="Neutral Protease Domain 2"/>
    <property type="match status" value="1"/>
</dbReference>
<dbReference type="OrthoDB" id="263805at2759"/>
<evidence type="ECO:0000313" key="6">
    <source>
        <dbReference type="Proteomes" id="UP000419144"/>
    </source>
</evidence>
<dbReference type="InterPro" id="IPR050344">
    <property type="entry name" value="Peptidase_M1_aminopeptidases"/>
</dbReference>
<keyword evidence="2" id="KW-0732">Signal</keyword>
<comment type="caution">
    <text evidence="5">The sequence shown here is derived from an EMBL/GenBank/DDBJ whole genome shotgun (WGS) entry which is preliminary data.</text>
</comment>
<dbReference type="PANTHER" id="PTHR11533:SF299">
    <property type="entry name" value="AMINOPEPTIDASE"/>
    <property type="match status" value="1"/>
</dbReference>
<dbReference type="VEuPathDB" id="TriTrypDB:LtaPh_3126900"/>
<dbReference type="Pfam" id="PF01433">
    <property type="entry name" value="Peptidase_M1"/>
    <property type="match status" value="1"/>
</dbReference>
<dbReference type="InterPro" id="IPR014782">
    <property type="entry name" value="Peptidase_M1_dom"/>
</dbReference>
<evidence type="ECO:0000256" key="2">
    <source>
        <dbReference type="SAM" id="SignalP"/>
    </source>
</evidence>
<dbReference type="Proteomes" id="UP000419144">
    <property type="component" value="Unassembled WGS sequence"/>
</dbReference>
<keyword evidence="6" id="KW-1185">Reference proteome</keyword>
<evidence type="ECO:0000259" key="4">
    <source>
        <dbReference type="Pfam" id="PF17900"/>
    </source>
</evidence>
<dbReference type="SUPFAM" id="SSF63737">
    <property type="entry name" value="Leukotriene A4 hydrolase N-terminal domain"/>
    <property type="match status" value="1"/>
</dbReference>
<dbReference type="GO" id="GO:0043171">
    <property type="term" value="P:peptide catabolic process"/>
    <property type="evidence" value="ECO:0007669"/>
    <property type="project" value="TreeGrafter"/>
</dbReference>
<dbReference type="EMBL" id="BLBS01000047">
    <property type="protein sequence ID" value="GET91232.1"/>
    <property type="molecule type" value="Genomic_DNA"/>
</dbReference>
<feature type="compositionally biased region" description="Basic residues" evidence="1">
    <location>
        <begin position="192"/>
        <end position="204"/>
    </location>
</feature>
<dbReference type="GO" id="GO:0016020">
    <property type="term" value="C:membrane"/>
    <property type="evidence" value="ECO:0007669"/>
    <property type="project" value="TreeGrafter"/>
</dbReference>
<dbReference type="GO" id="GO:0042277">
    <property type="term" value="F:peptide binding"/>
    <property type="evidence" value="ECO:0007669"/>
    <property type="project" value="TreeGrafter"/>
</dbReference>
<gene>
    <name evidence="5" type="ORF">LtaPh_3126900</name>
</gene>
<reference evidence="5" key="1">
    <citation type="submission" date="2019-11" db="EMBL/GenBank/DDBJ databases">
        <title>Leishmania tarentolae CDS.</title>
        <authorList>
            <person name="Goto Y."/>
            <person name="Yamagishi J."/>
        </authorList>
    </citation>
    <scope>NUCLEOTIDE SEQUENCE [LARGE SCALE GENOMIC DNA]</scope>
    <source>
        <strain evidence="5">Parrot Tar II</strain>
    </source>
</reference>
<feature type="domain" description="Aminopeptidase N-like N-terminal" evidence="4">
    <location>
        <begin position="241"/>
        <end position="348"/>
    </location>
</feature>
<dbReference type="InterPro" id="IPR045357">
    <property type="entry name" value="Aminopeptidase_N-like_N"/>
</dbReference>
<dbReference type="GO" id="GO:0006508">
    <property type="term" value="P:proteolysis"/>
    <property type="evidence" value="ECO:0007669"/>
    <property type="project" value="TreeGrafter"/>
</dbReference>
<feature type="region of interest" description="Disordered" evidence="1">
    <location>
        <begin position="544"/>
        <end position="569"/>
    </location>
</feature>
<evidence type="ECO:0000256" key="1">
    <source>
        <dbReference type="SAM" id="MobiDB-lite"/>
    </source>
</evidence>
<keyword evidence="5" id="KW-0378">Hydrolase</keyword>
<feature type="signal peptide" evidence="2">
    <location>
        <begin position="1"/>
        <end position="24"/>
    </location>
</feature>
<proteinExistence type="predicted"/>
<keyword evidence="5" id="KW-0645">Protease</keyword>
<feature type="region of interest" description="Disordered" evidence="1">
    <location>
        <begin position="182"/>
        <end position="220"/>
    </location>
</feature>
<organism evidence="5 6">
    <name type="scientific">Leishmania tarentolae</name>
    <name type="common">Sauroleishmania tarentolae</name>
    <dbReference type="NCBI Taxonomy" id="5689"/>
    <lineage>
        <taxon>Eukaryota</taxon>
        <taxon>Discoba</taxon>
        <taxon>Euglenozoa</taxon>
        <taxon>Kinetoplastea</taxon>
        <taxon>Metakinetoplastina</taxon>
        <taxon>Trypanosomatida</taxon>
        <taxon>Trypanosomatidae</taxon>
        <taxon>Leishmaniinae</taxon>
        <taxon>Leishmania</taxon>
        <taxon>lizard Leishmania</taxon>
    </lineage>
</organism>
<dbReference type="GO" id="GO:0070006">
    <property type="term" value="F:metalloaminopeptidase activity"/>
    <property type="evidence" value="ECO:0007669"/>
    <property type="project" value="TreeGrafter"/>
</dbReference>
<dbReference type="Pfam" id="PF17900">
    <property type="entry name" value="Peptidase_M1_N"/>
    <property type="match status" value="1"/>
</dbReference>
<dbReference type="AlphaFoldDB" id="A0A640KP17"/>
<dbReference type="GO" id="GO:0005737">
    <property type="term" value="C:cytoplasm"/>
    <property type="evidence" value="ECO:0007669"/>
    <property type="project" value="TreeGrafter"/>
</dbReference>
<evidence type="ECO:0000259" key="3">
    <source>
        <dbReference type="Pfam" id="PF01433"/>
    </source>
</evidence>
<feature type="compositionally biased region" description="Polar residues" evidence="1">
    <location>
        <begin position="558"/>
        <end position="569"/>
    </location>
</feature>
<dbReference type="GO" id="GO:0008270">
    <property type="term" value="F:zinc ion binding"/>
    <property type="evidence" value="ECO:0007669"/>
    <property type="project" value="InterPro"/>
</dbReference>
<sequence>MFTSTLLPPQLAPLLLLCCQHCRAGLGPESLLHCCFYLCVHMDPLTYIWNPLQCTLQLVFSRPGSGTAIQAGSLYHGTSVIRYRREPYRDTGSSDVDAASPSATSLAEGNSEYEDFLRHRRVIAEKNALHLHALTTAGGMYKDVRVLDVQSYQVRHVSASADSAAAVLKVLSVEQEDADAASQSRSITGGAAKRKGSTKIRKRGGGAVAEPDAQTSGEASGVDWGSKLILFEGAGRFPAFSEVDLTVQFVGRVQSSDCGGIYAARALGSAPSIEDVPLLTHFEVRFARCAFPAPDDPQYRLEWQLKSIQVPSSFRTILTNGEERGRKELAAQQARQVNFAPCGPLPAYVFSFACFPDCSKLESTSTAGDGLEMVEGSLGIPKFSGDVSSGLSNTSNLSCTLVPVRVLARRQARIPTATLERVLHLTIEAVIALQQLFQCPLPLLQCEHLDVLLGPTMPYISGMEHHCSIILNETIYQPGKKSAAAGGGAVHTNAEVEQAELIVHELAHHWVGNALGLPFSVKEGICQVIEQCVGDTLLGKPMRTYKADSSGHPKPHNASDSLPPAQTSTRAIQCSARGREFTGTSYQHALGAIQSLVAHHGFDRFAQCLRQLMHEHVVVPALNLEERGGIQLLRCLRSDIASPPYLSTAQFLHAIQSTL</sequence>
<dbReference type="GO" id="GO:0005615">
    <property type="term" value="C:extracellular space"/>
    <property type="evidence" value="ECO:0007669"/>
    <property type="project" value="TreeGrafter"/>
</dbReference>
<accession>A0A640KP17</accession>
<dbReference type="PANTHER" id="PTHR11533">
    <property type="entry name" value="PROTEASE M1 ZINC METALLOPROTEASE"/>
    <property type="match status" value="1"/>
</dbReference>
<dbReference type="InterPro" id="IPR027268">
    <property type="entry name" value="Peptidase_M4/M1_CTD_sf"/>
</dbReference>
<keyword evidence="5" id="KW-0031">Aminopeptidase</keyword>
<feature type="chain" id="PRO_5024950099" evidence="2">
    <location>
        <begin position="25"/>
        <end position="659"/>
    </location>
</feature>
<name>A0A640KP17_LEITA</name>
<protein>
    <submittedName>
        <fullName evidence="5">Aminopeptidase, putative</fullName>
    </submittedName>
</protein>
<feature type="domain" description="Peptidase M1 membrane alanine aminopeptidase" evidence="3">
    <location>
        <begin position="423"/>
        <end position="617"/>
    </location>
</feature>
<evidence type="ECO:0000313" key="5">
    <source>
        <dbReference type="EMBL" id="GET91232.1"/>
    </source>
</evidence>